<gene>
    <name evidence="7" type="ORF">FJTKL_15095</name>
</gene>
<dbReference type="Pfam" id="PF01565">
    <property type="entry name" value="FAD_binding_4"/>
    <property type="match status" value="1"/>
</dbReference>
<dbReference type="Gene3D" id="3.30.465.10">
    <property type="match status" value="2"/>
</dbReference>
<evidence type="ECO:0000313" key="7">
    <source>
        <dbReference type="EMBL" id="KAL2277975.1"/>
    </source>
</evidence>
<evidence type="ECO:0000256" key="1">
    <source>
        <dbReference type="ARBA" id="ARBA00001974"/>
    </source>
</evidence>
<dbReference type="InterPro" id="IPR016169">
    <property type="entry name" value="FAD-bd_PCMH_sub2"/>
</dbReference>
<comment type="caution">
    <text evidence="7">The sequence shown here is derived from an EMBL/GenBank/DDBJ whole genome shotgun (WGS) entry which is preliminary data.</text>
</comment>
<comment type="similarity">
    <text evidence="2">Belongs to the oxygen-dependent FAD-linked oxidoreductase family.</text>
</comment>
<dbReference type="InterPro" id="IPR050416">
    <property type="entry name" value="FAD-linked_Oxidoreductase"/>
</dbReference>
<dbReference type="Proteomes" id="UP001600888">
    <property type="component" value="Unassembled WGS sequence"/>
</dbReference>
<protein>
    <recommendedName>
        <fullName evidence="6">FAD-binding PCMH-type domain-containing protein</fullName>
    </recommendedName>
</protein>
<keyword evidence="3" id="KW-0285">Flavoprotein</keyword>
<evidence type="ECO:0000256" key="3">
    <source>
        <dbReference type="ARBA" id="ARBA00022630"/>
    </source>
</evidence>
<dbReference type="EMBL" id="JBAWTH010000092">
    <property type="protein sequence ID" value="KAL2277975.1"/>
    <property type="molecule type" value="Genomic_DNA"/>
</dbReference>
<evidence type="ECO:0000259" key="6">
    <source>
        <dbReference type="PROSITE" id="PS51387"/>
    </source>
</evidence>
<dbReference type="SUPFAM" id="SSF56176">
    <property type="entry name" value="FAD-binding/transporter-associated domain-like"/>
    <property type="match status" value="1"/>
</dbReference>
<sequence length="440" mass="49833">MTVMADHNNDLPIVWRDHGDKAAYEAARTRIFSTKLPDRYPTAVVRPRTDKHVVDSIRLAARLRARVAVRSGGHSWAFWSIRQDAVLVDLVDYKHIGYDEATRIVTTTTSVTSSEMTAFVAERGSRSYGYMCEYLIGLDVATANGEIKHCDEFEHPDLFWAARGSGPGFPGVVLRFYFKTRPAPKVYKRNVYIYPINHYEVVMRWMVSIIPTISQDIEIAATSLIPRGQKSRILLVQSTVWADSEEDARSRLAPLIDTHPAGAVLSEDCGDTTFQQEYEEAEKAVWAENHRYIADTVWLGQDSDMVSVCKAAFTDIPDYGVAFWEPMNPVSRRNPPSNDMALSITTDYYIALYAIYPDSNDDAENEAWVKNYMATLTPYAVGTYLGDHDIQVRETKYWSNEAGERLMAIRKKWDPEGRICGYLDKGDKSGRDGSPNKLHQ</sequence>
<reference evidence="7 8" key="1">
    <citation type="submission" date="2024-03" db="EMBL/GenBank/DDBJ databases">
        <title>A high-quality draft genome sequence of Diaporthe vaccinii, a causative agent of upright dieback and viscid rot disease in cranberry plants.</title>
        <authorList>
            <person name="Sarrasin M."/>
            <person name="Lang B.F."/>
            <person name="Burger G."/>
        </authorList>
    </citation>
    <scope>NUCLEOTIDE SEQUENCE [LARGE SCALE GENOMIC DNA]</scope>
    <source>
        <strain evidence="7 8">IS7</strain>
    </source>
</reference>
<dbReference type="Gene3D" id="3.40.462.20">
    <property type="match status" value="1"/>
</dbReference>
<name>A0ABR4E6G6_9PEZI</name>
<dbReference type="InterPro" id="IPR036318">
    <property type="entry name" value="FAD-bd_PCMH-like_sf"/>
</dbReference>
<evidence type="ECO:0000256" key="2">
    <source>
        <dbReference type="ARBA" id="ARBA00005466"/>
    </source>
</evidence>
<dbReference type="InterPro" id="IPR012951">
    <property type="entry name" value="BBE"/>
</dbReference>
<dbReference type="PROSITE" id="PS51387">
    <property type="entry name" value="FAD_PCMH"/>
    <property type="match status" value="1"/>
</dbReference>
<keyword evidence="5" id="KW-0560">Oxidoreductase</keyword>
<organism evidence="7 8">
    <name type="scientific">Diaporthe vaccinii</name>
    <dbReference type="NCBI Taxonomy" id="105482"/>
    <lineage>
        <taxon>Eukaryota</taxon>
        <taxon>Fungi</taxon>
        <taxon>Dikarya</taxon>
        <taxon>Ascomycota</taxon>
        <taxon>Pezizomycotina</taxon>
        <taxon>Sordariomycetes</taxon>
        <taxon>Sordariomycetidae</taxon>
        <taxon>Diaporthales</taxon>
        <taxon>Diaporthaceae</taxon>
        <taxon>Diaporthe</taxon>
        <taxon>Diaporthe eres species complex</taxon>
    </lineage>
</organism>
<proteinExistence type="inferred from homology"/>
<feature type="domain" description="FAD-binding PCMH-type" evidence="6">
    <location>
        <begin position="37"/>
        <end position="212"/>
    </location>
</feature>
<dbReference type="InterPro" id="IPR016166">
    <property type="entry name" value="FAD-bd_PCMH"/>
</dbReference>
<keyword evidence="4" id="KW-0274">FAD</keyword>
<evidence type="ECO:0000256" key="5">
    <source>
        <dbReference type="ARBA" id="ARBA00023002"/>
    </source>
</evidence>
<dbReference type="Pfam" id="PF08031">
    <property type="entry name" value="BBE"/>
    <property type="match status" value="1"/>
</dbReference>
<comment type="cofactor">
    <cofactor evidence="1">
        <name>FAD</name>
        <dbReference type="ChEBI" id="CHEBI:57692"/>
    </cofactor>
</comment>
<accession>A0ABR4E6G6</accession>
<evidence type="ECO:0000256" key="4">
    <source>
        <dbReference type="ARBA" id="ARBA00022827"/>
    </source>
</evidence>
<dbReference type="PANTHER" id="PTHR42973:SF39">
    <property type="entry name" value="FAD-BINDING PCMH-TYPE DOMAIN-CONTAINING PROTEIN"/>
    <property type="match status" value="1"/>
</dbReference>
<dbReference type="PANTHER" id="PTHR42973">
    <property type="entry name" value="BINDING OXIDOREDUCTASE, PUTATIVE (AFU_ORTHOLOGUE AFUA_1G17690)-RELATED"/>
    <property type="match status" value="1"/>
</dbReference>
<dbReference type="InterPro" id="IPR006094">
    <property type="entry name" value="Oxid_FAD_bind_N"/>
</dbReference>
<evidence type="ECO:0000313" key="8">
    <source>
        <dbReference type="Proteomes" id="UP001600888"/>
    </source>
</evidence>
<keyword evidence="8" id="KW-1185">Reference proteome</keyword>